<feature type="region of interest" description="Disordered" evidence="1">
    <location>
        <begin position="109"/>
        <end position="137"/>
    </location>
</feature>
<comment type="caution">
    <text evidence="2">The sequence shown here is derived from an EMBL/GenBank/DDBJ whole genome shotgun (WGS) entry which is preliminary data.</text>
</comment>
<evidence type="ECO:0000313" key="2">
    <source>
        <dbReference type="EMBL" id="KAG0248529.1"/>
    </source>
</evidence>
<reference evidence="2" key="1">
    <citation type="journal article" date="2020" name="Fungal Divers.">
        <title>Resolving the Mortierellaceae phylogeny through synthesis of multi-gene phylogenetics and phylogenomics.</title>
        <authorList>
            <person name="Vandepol N."/>
            <person name="Liber J."/>
            <person name="Desiro A."/>
            <person name="Na H."/>
            <person name="Kennedy M."/>
            <person name="Barry K."/>
            <person name="Grigoriev I.V."/>
            <person name="Miller A.N."/>
            <person name="O'Donnell K."/>
            <person name="Stajich J.E."/>
            <person name="Bonito G."/>
        </authorList>
    </citation>
    <scope>NUCLEOTIDE SEQUENCE</scope>
    <source>
        <strain evidence="2">BC1065</strain>
    </source>
</reference>
<keyword evidence="3" id="KW-1185">Reference proteome</keyword>
<protein>
    <submittedName>
        <fullName evidence="2">Uncharacterized protein</fullName>
    </submittedName>
</protein>
<evidence type="ECO:0000313" key="3">
    <source>
        <dbReference type="Proteomes" id="UP000807716"/>
    </source>
</evidence>
<evidence type="ECO:0000256" key="1">
    <source>
        <dbReference type="SAM" id="MobiDB-lite"/>
    </source>
</evidence>
<sequence>MKVVQDALVGFPRSLRRLNVSLASQQDQPNDGDSDRGEVVSQLVEGWRVEAILIMNARYDLEVLGGRTAEEIRVEAAETAKAVQEASLAKSMVTDIFGSSRAVAAATAAASKDKKDSSSTTVHTQTSKKNPMRNPLFDAPSHVMAPVSSLFEAFMGQLLAPASSNAPVRSKDVASKSSKKKEKHADKMPNGTAHQDTEVETVEMTATAQKEENDVHMDMNLLTSLSRFLSKRLVIQS</sequence>
<dbReference type="EMBL" id="JAAAJB010001240">
    <property type="protein sequence ID" value="KAG0248529.1"/>
    <property type="molecule type" value="Genomic_DNA"/>
</dbReference>
<feature type="region of interest" description="Disordered" evidence="1">
    <location>
        <begin position="164"/>
        <end position="196"/>
    </location>
</feature>
<gene>
    <name evidence="2" type="ORF">DFQ27_000857</name>
</gene>
<name>A0A9P6TVN4_9FUNG</name>
<dbReference type="AlphaFoldDB" id="A0A9P6TVN4"/>
<organism evidence="2 3">
    <name type="scientific">Actinomortierella ambigua</name>
    <dbReference type="NCBI Taxonomy" id="1343610"/>
    <lineage>
        <taxon>Eukaryota</taxon>
        <taxon>Fungi</taxon>
        <taxon>Fungi incertae sedis</taxon>
        <taxon>Mucoromycota</taxon>
        <taxon>Mortierellomycotina</taxon>
        <taxon>Mortierellomycetes</taxon>
        <taxon>Mortierellales</taxon>
        <taxon>Mortierellaceae</taxon>
        <taxon>Actinomortierella</taxon>
    </lineage>
</organism>
<dbReference type="Proteomes" id="UP000807716">
    <property type="component" value="Unassembled WGS sequence"/>
</dbReference>
<proteinExistence type="predicted"/>
<accession>A0A9P6TVN4</accession>